<comment type="caution">
    <text evidence="2">The sequence shown here is derived from an EMBL/GenBank/DDBJ whole genome shotgun (WGS) entry which is preliminary data.</text>
</comment>
<organism evidence="2">
    <name type="scientific">marine sediment metagenome</name>
    <dbReference type="NCBI Taxonomy" id="412755"/>
    <lineage>
        <taxon>unclassified sequences</taxon>
        <taxon>metagenomes</taxon>
        <taxon>ecological metagenomes</taxon>
    </lineage>
</organism>
<evidence type="ECO:0000313" key="2">
    <source>
        <dbReference type="EMBL" id="KKN44262.1"/>
    </source>
</evidence>
<evidence type="ECO:0000256" key="1">
    <source>
        <dbReference type="SAM" id="MobiDB-lite"/>
    </source>
</evidence>
<reference evidence="2" key="1">
    <citation type="journal article" date="2015" name="Nature">
        <title>Complex archaea that bridge the gap between prokaryotes and eukaryotes.</title>
        <authorList>
            <person name="Spang A."/>
            <person name="Saw J.H."/>
            <person name="Jorgensen S.L."/>
            <person name="Zaremba-Niedzwiedzka K."/>
            <person name="Martijn J."/>
            <person name="Lind A.E."/>
            <person name="van Eijk R."/>
            <person name="Schleper C."/>
            <person name="Guy L."/>
            <person name="Ettema T.J."/>
        </authorList>
    </citation>
    <scope>NUCLEOTIDE SEQUENCE</scope>
</reference>
<proteinExistence type="predicted"/>
<dbReference type="EMBL" id="LAZR01001459">
    <property type="protein sequence ID" value="KKN44262.1"/>
    <property type="molecule type" value="Genomic_DNA"/>
</dbReference>
<dbReference type="AlphaFoldDB" id="A0A0F9R4T1"/>
<name>A0A0F9R4T1_9ZZZZ</name>
<feature type="compositionally biased region" description="Basic and acidic residues" evidence="1">
    <location>
        <begin position="1"/>
        <end position="10"/>
    </location>
</feature>
<sequence>MEKIKLERVTKPKPKNPSSAITYTPEPMMFTMQYNGEDVYSFSGDIGRVEEMIEWLYDNTTERFTFLGTENIYFESSEDAMAFKLRWL</sequence>
<accession>A0A0F9R4T1</accession>
<feature type="region of interest" description="Disordered" evidence="1">
    <location>
        <begin position="1"/>
        <end position="20"/>
    </location>
</feature>
<protein>
    <submittedName>
        <fullName evidence="2">Uncharacterized protein</fullName>
    </submittedName>
</protein>
<gene>
    <name evidence="2" type="ORF">LCGC14_0694670</name>
</gene>